<reference evidence="1" key="1">
    <citation type="submission" date="2023-10" db="EMBL/GenBank/DDBJ databases">
        <authorList>
            <person name="Rodriguez Cubillos JULIANA M."/>
            <person name="De Vega J."/>
        </authorList>
    </citation>
    <scope>NUCLEOTIDE SEQUENCE</scope>
</reference>
<dbReference type="EMBL" id="CASHSV030000311">
    <property type="protein sequence ID" value="CAJ2657674.1"/>
    <property type="molecule type" value="Genomic_DNA"/>
</dbReference>
<accession>A0ACB0KP19</accession>
<dbReference type="Proteomes" id="UP001177021">
    <property type="component" value="Unassembled WGS sequence"/>
</dbReference>
<comment type="caution">
    <text evidence="1">The sequence shown here is derived from an EMBL/GenBank/DDBJ whole genome shotgun (WGS) entry which is preliminary data.</text>
</comment>
<protein>
    <submittedName>
        <fullName evidence="1">Uncharacterized protein</fullName>
    </submittedName>
</protein>
<name>A0ACB0KP19_TRIPR</name>
<keyword evidence="2" id="KW-1185">Reference proteome</keyword>
<gene>
    <name evidence="1" type="ORF">MILVUS5_LOCUS24205</name>
</gene>
<organism evidence="1 2">
    <name type="scientific">Trifolium pratense</name>
    <name type="common">Red clover</name>
    <dbReference type="NCBI Taxonomy" id="57577"/>
    <lineage>
        <taxon>Eukaryota</taxon>
        <taxon>Viridiplantae</taxon>
        <taxon>Streptophyta</taxon>
        <taxon>Embryophyta</taxon>
        <taxon>Tracheophyta</taxon>
        <taxon>Spermatophyta</taxon>
        <taxon>Magnoliopsida</taxon>
        <taxon>eudicotyledons</taxon>
        <taxon>Gunneridae</taxon>
        <taxon>Pentapetalae</taxon>
        <taxon>rosids</taxon>
        <taxon>fabids</taxon>
        <taxon>Fabales</taxon>
        <taxon>Fabaceae</taxon>
        <taxon>Papilionoideae</taxon>
        <taxon>50 kb inversion clade</taxon>
        <taxon>NPAAA clade</taxon>
        <taxon>Hologalegina</taxon>
        <taxon>IRL clade</taxon>
        <taxon>Trifolieae</taxon>
        <taxon>Trifolium</taxon>
    </lineage>
</organism>
<sequence length="178" mass="20699">MGEAVYDGFPGVEKHPYEEYGVDLRLMGIEGANRVVNFISAKPDERQIRNIHVRSDQELSMSAYCYLDELLWLFESPRTPYTILLGDPSRLQKLVLNLRALSFEGSWLDDVENLLDIKLENTNECYLKDLRRFEKTLKESSQRTGEEIEWLISQERSAGEHNKLSDDLLQIISKSRKM</sequence>
<evidence type="ECO:0000313" key="2">
    <source>
        <dbReference type="Proteomes" id="UP001177021"/>
    </source>
</evidence>
<evidence type="ECO:0000313" key="1">
    <source>
        <dbReference type="EMBL" id="CAJ2657674.1"/>
    </source>
</evidence>
<proteinExistence type="predicted"/>